<gene>
    <name evidence="1" type="ORF">ACFOU2_01615</name>
</gene>
<dbReference type="EMBL" id="JBHRZT010000007">
    <property type="protein sequence ID" value="MFC3882291.1"/>
    <property type="molecule type" value="Genomic_DNA"/>
</dbReference>
<keyword evidence="2" id="KW-1185">Reference proteome</keyword>
<comment type="caution">
    <text evidence="1">The sequence shown here is derived from an EMBL/GenBank/DDBJ whole genome shotgun (WGS) entry which is preliminary data.</text>
</comment>
<proteinExistence type="predicted"/>
<dbReference type="RefSeq" id="WP_377911617.1">
    <property type="nucleotide sequence ID" value="NZ_JBHRZT010000007.1"/>
</dbReference>
<dbReference type="Proteomes" id="UP001595752">
    <property type="component" value="Unassembled WGS sequence"/>
</dbReference>
<reference evidence="2" key="1">
    <citation type="journal article" date="2019" name="Int. J. Syst. Evol. Microbiol.">
        <title>The Global Catalogue of Microorganisms (GCM) 10K type strain sequencing project: providing services to taxonomists for standard genome sequencing and annotation.</title>
        <authorList>
            <consortium name="The Broad Institute Genomics Platform"/>
            <consortium name="The Broad Institute Genome Sequencing Center for Infectious Disease"/>
            <person name="Wu L."/>
            <person name="Ma J."/>
        </authorList>
    </citation>
    <scope>NUCLEOTIDE SEQUENCE [LARGE SCALE GENOMIC DNA]</scope>
    <source>
        <strain evidence="2">CCUG 61889</strain>
    </source>
</reference>
<protein>
    <recommendedName>
        <fullName evidence="3">Pathogenicity island protein</fullName>
    </recommendedName>
</protein>
<name>A0ABV8AZB9_9BACI</name>
<evidence type="ECO:0000313" key="1">
    <source>
        <dbReference type="EMBL" id="MFC3882291.1"/>
    </source>
</evidence>
<accession>A0ABV8AZB9</accession>
<sequence length="71" mass="8962">MKVKMEDVIHSYQQRLNDRERTVQPYRERYNKDSYSLNEKEYTEFKVLETEIDIYKKFIDYLEYVINKKQK</sequence>
<evidence type="ECO:0000313" key="2">
    <source>
        <dbReference type="Proteomes" id="UP001595752"/>
    </source>
</evidence>
<evidence type="ECO:0008006" key="3">
    <source>
        <dbReference type="Google" id="ProtNLM"/>
    </source>
</evidence>
<organism evidence="1 2">
    <name type="scientific">Bacillus songklensis</name>
    <dbReference type="NCBI Taxonomy" id="1069116"/>
    <lineage>
        <taxon>Bacteria</taxon>
        <taxon>Bacillati</taxon>
        <taxon>Bacillota</taxon>
        <taxon>Bacilli</taxon>
        <taxon>Bacillales</taxon>
        <taxon>Bacillaceae</taxon>
        <taxon>Bacillus</taxon>
    </lineage>
</organism>